<dbReference type="AlphaFoldDB" id="A0A1R3GN32"/>
<evidence type="ECO:0000313" key="1">
    <source>
        <dbReference type="EMBL" id="OMO59525.1"/>
    </source>
</evidence>
<proteinExistence type="predicted"/>
<organism evidence="1 2">
    <name type="scientific">Corchorus capsularis</name>
    <name type="common">Jute</name>
    <dbReference type="NCBI Taxonomy" id="210143"/>
    <lineage>
        <taxon>Eukaryota</taxon>
        <taxon>Viridiplantae</taxon>
        <taxon>Streptophyta</taxon>
        <taxon>Embryophyta</taxon>
        <taxon>Tracheophyta</taxon>
        <taxon>Spermatophyta</taxon>
        <taxon>Magnoliopsida</taxon>
        <taxon>eudicotyledons</taxon>
        <taxon>Gunneridae</taxon>
        <taxon>Pentapetalae</taxon>
        <taxon>rosids</taxon>
        <taxon>malvids</taxon>
        <taxon>Malvales</taxon>
        <taxon>Malvaceae</taxon>
        <taxon>Grewioideae</taxon>
        <taxon>Apeibeae</taxon>
        <taxon>Corchorus</taxon>
    </lineage>
</organism>
<protein>
    <submittedName>
        <fullName evidence="1">Uncharacterized protein</fullName>
    </submittedName>
</protein>
<keyword evidence="2" id="KW-1185">Reference proteome</keyword>
<gene>
    <name evidence="1" type="ORF">CCACVL1_24771</name>
</gene>
<evidence type="ECO:0000313" key="2">
    <source>
        <dbReference type="Proteomes" id="UP000188268"/>
    </source>
</evidence>
<dbReference type="Gramene" id="OMO59525">
    <property type="protein sequence ID" value="OMO59525"/>
    <property type="gene ID" value="CCACVL1_24771"/>
</dbReference>
<dbReference type="EMBL" id="AWWV01013905">
    <property type="protein sequence ID" value="OMO59525.1"/>
    <property type="molecule type" value="Genomic_DNA"/>
</dbReference>
<reference evidence="1 2" key="1">
    <citation type="submission" date="2013-09" db="EMBL/GenBank/DDBJ databases">
        <title>Corchorus capsularis genome sequencing.</title>
        <authorList>
            <person name="Alam M."/>
            <person name="Haque M.S."/>
            <person name="Islam M.S."/>
            <person name="Emdad E.M."/>
            <person name="Islam M.M."/>
            <person name="Ahmed B."/>
            <person name="Halim A."/>
            <person name="Hossen Q.M.M."/>
            <person name="Hossain M.Z."/>
            <person name="Ahmed R."/>
            <person name="Khan M.M."/>
            <person name="Islam R."/>
            <person name="Rashid M.M."/>
            <person name="Khan S.A."/>
            <person name="Rahman M.S."/>
            <person name="Alam M."/>
        </authorList>
    </citation>
    <scope>NUCLEOTIDE SEQUENCE [LARGE SCALE GENOMIC DNA]</scope>
    <source>
        <strain evidence="2">cv. CVL-1</strain>
        <tissue evidence="1">Whole seedling</tissue>
    </source>
</reference>
<dbReference type="Proteomes" id="UP000188268">
    <property type="component" value="Unassembled WGS sequence"/>
</dbReference>
<sequence>MSGCADESHTEKAKEIWKYKLLIVNYHPMCGCADESHKKETKEIRKYKLPSKHFGKKRRARTAYAFRMSPYVPNVTFDGNTFARRNAANLAPNITPMSQCVPNVIQCAPKVTFDGNPLGRRGTLELPMCSECPLKGHIQSDIFKVFFKTTLKISPDVIPMISPMSSQ</sequence>
<comment type="caution">
    <text evidence="1">The sequence shown here is derived from an EMBL/GenBank/DDBJ whole genome shotgun (WGS) entry which is preliminary data.</text>
</comment>
<accession>A0A1R3GN32</accession>
<name>A0A1R3GN32_COCAP</name>